<dbReference type="PATRIC" id="fig|1618474.3.peg.1116"/>
<evidence type="ECO:0000256" key="4">
    <source>
        <dbReference type="ARBA" id="ARBA00022723"/>
    </source>
</evidence>
<keyword evidence="4 7" id="KW-0479">Metal-binding</keyword>
<dbReference type="InterPro" id="IPR005846">
    <property type="entry name" value="A-D-PHexomutase_a/b/a-III"/>
</dbReference>
<dbReference type="InterPro" id="IPR005845">
    <property type="entry name" value="A-D-PHexomutase_a/b/a-II"/>
</dbReference>
<proteinExistence type="inferred from homology"/>
<dbReference type="Proteomes" id="UP000034961">
    <property type="component" value="Unassembled WGS sequence"/>
</dbReference>
<dbReference type="GO" id="GO:0016868">
    <property type="term" value="F:intramolecular phosphotransferase activity"/>
    <property type="evidence" value="ECO:0007669"/>
    <property type="project" value="InterPro"/>
</dbReference>
<dbReference type="SUPFAM" id="SSF55957">
    <property type="entry name" value="Phosphoglucomutase, C-terminal domain"/>
    <property type="match status" value="1"/>
</dbReference>
<gene>
    <name evidence="12" type="ORF">UU41_C0050G0002</name>
</gene>
<evidence type="ECO:0000313" key="13">
    <source>
        <dbReference type="Proteomes" id="UP000034961"/>
    </source>
</evidence>
<dbReference type="InterPro" id="IPR005843">
    <property type="entry name" value="A-D-PHexomutase_C"/>
</dbReference>
<name>A0A0G0X2Y6_9BACT</name>
<evidence type="ECO:0000259" key="10">
    <source>
        <dbReference type="Pfam" id="PF02879"/>
    </source>
</evidence>
<comment type="caution">
    <text evidence="12">The sequence shown here is derived from an EMBL/GenBank/DDBJ whole genome shotgun (WGS) entry which is preliminary data.</text>
</comment>
<evidence type="ECO:0000259" key="11">
    <source>
        <dbReference type="Pfam" id="PF02880"/>
    </source>
</evidence>
<feature type="domain" description="Alpha-D-phosphohexomutase C-terminal" evidence="8">
    <location>
        <begin position="381"/>
        <end position="450"/>
    </location>
</feature>
<keyword evidence="3" id="KW-0597">Phosphoprotein</keyword>
<evidence type="ECO:0000256" key="2">
    <source>
        <dbReference type="ARBA" id="ARBA00010231"/>
    </source>
</evidence>
<dbReference type="AlphaFoldDB" id="A0A0G0X2Y6"/>
<dbReference type="GO" id="GO:0005975">
    <property type="term" value="P:carbohydrate metabolic process"/>
    <property type="evidence" value="ECO:0007669"/>
    <property type="project" value="InterPro"/>
</dbReference>
<feature type="domain" description="Alpha-D-phosphohexomutase alpha/beta/alpha" evidence="11">
    <location>
        <begin position="271"/>
        <end position="372"/>
    </location>
</feature>
<dbReference type="Pfam" id="PF00408">
    <property type="entry name" value="PGM_PMM_IV"/>
    <property type="match status" value="1"/>
</dbReference>
<dbReference type="InterPro" id="IPR036900">
    <property type="entry name" value="A-D-PHexomutase_C_sf"/>
</dbReference>
<dbReference type="Gene3D" id="3.40.120.10">
    <property type="entry name" value="Alpha-D-Glucose-1,6-Bisphosphate, subunit A, domain 3"/>
    <property type="match status" value="3"/>
</dbReference>
<sequence>MNINPSIFKAYDIRGIYPQDLNEDNISQIVSAIYTFYTHELKKDPVTIVLSRDMRVSSPVLHDKTKEILVSLGAHVLDIGICPTTTYYFSILNRKADCGIQISASHNPKEYNGLKIVKRVGDRIVKIAQGIGMETVKEMVLAGNSLPKRRGGTVEDIQNAVEQEIAASIQAVKPNNIKKFKIVADAANAMGAVYLEELFNKIPADLIRMNFTLDGTFPAHQADPLQFKLFKDLQQRALAEKADLGIMPDGDGDRIFFVNEKAEIIPATLITALVTGELLRNSPGDRILVDIRYTRNVSTVVEKLGGKMSISKVGHALITDQLNREKGIFAGESSGHYYFRDTGGAESAVRVILHVLNVMSREMKPLSEILKQYHNSIESGETNFKLPEGMAAQQITDEIIKDHPDGKVDTLDGIAVSFPAWRFSIRSSNTEPLLRLNVEGETQELVDGKVKELTDKIISCGAEVV</sequence>
<organism evidence="12 13">
    <name type="scientific">Candidatus Roizmanbacteria bacterium GW2011_GWA1_41_13</name>
    <dbReference type="NCBI Taxonomy" id="1618474"/>
    <lineage>
        <taxon>Bacteria</taxon>
        <taxon>Candidatus Roizmaniibacteriota</taxon>
    </lineage>
</organism>
<dbReference type="EMBL" id="LCAN01000050">
    <property type="protein sequence ID" value="KKR91000.1"/>
    <property type="molecule type" value="Genomic_DNA"/>
</dbReference>
<dbReference type="PANTHER" id="PTHR43771:SF1">
    <property type="entry name" value="PHOSPHOMANNOMUTASE"/>
    <property type="match status" value="1"/>
</dbReference>
<dbReference type="PRINTS" id="PR00509">
    <property type="entry name" value="PGMPMM"/>
</dbReference>
<dbReference type="GO" id="GO:0000287">
    <property type="term" value="F:magnesium ion binding"/>
    <property type="evidence" value="ECO:0007669"/>
    <property type="project" value="InterPro"/>
</dbReference>
<evidence type="ECO:0000256" key="6">
    <source>
        <dbReference type="ARBA" id="ARBA00023235"/>
    </source>
</evidence>
<feature type="domain" description="Alpha-D-phosphohexomutase alpha/beta/alpha" evidence="10">
    <location>
        <begin position="173"/>
        <end position="260"/>
    </location>
</feature>
<evidence type="ECO:0000256" key="7">
    <source>
        <dbReference type="RuleBase" id="RU004326"/>
    </source>
</evidence>
<dbReference type="Pfam" id="PF02878">
    <property type="entry name" value="PGM_PMM_I"/>
    <property type="match status" value="1"/>
</dbReference>
<dbReference type="Pfam" id="PF02879">
    <property type="entry name" value="PGM_PMM_II"/>
    <property type="match status" value="1"/>
</dbReference>
<evidence type="ECO:0000259" key="9">
    <source>
        <dbReference type="Pfam" id="PF02878"/>
    </source>
</evidence>
<feature type="domain" description="Alpha-D-phosphohexomutase alpha/beta/alpha" evidence="9">
    <location>
        <begin position="7"/>
        <end position="123"/>
    </location>
</feature>
<dbReference type="Gene3D" id="3.30.310.50">
    <property type="entry name" value="Alpha-D-phosphohexomutase, C-terminal domain"/>
    <property type="match status" value="1"/>
</dbReference>
<protein>
    <submittedName>
        <fullName evidence="12">Phosphomannomutase</fullName>
    </submittedName>
</protein>
<reference evidence="12 13" key="1">
    <citation type="journal article" date="2015" name="Nature">
        <title>rRNA introns, odd ribosomes, and small enigmatic genomes across a large radiation of phyla.</title>
        <authorList>
            <person name="Brown C.T."/>
            <person name="Hug L.A."/>
            <person name="Thomas B.C."/>
            <person name="Sharon I."/>
            <person name="Castelle C.J."/>
            <person name="Singh A."/>
            <person name="Wilkins M.J."/>
            <person name="Williams K.H."/>
            <person name="Banfield J.F."/>
        </authorList>
    </citation>
    <scope>NUCLEOTIDE SEQUENCE [LARGE SCALE GENOMIC DNA]</scope>
</reference>
<evidence type="ECO:0000256" key="3">
    <source>
        <dbReference type="ARBA" id="ARBA00022553"/>
    </source>
</evidence>
<keyword evidence="5 7" id="KW-0460">Magnesium</keyword>
<dbReference type="SUPFAM" id="SSF53738">
    <property type="entry name" value="Phosphoglucomutase, first 3 domains"/>
    <property type="match status" value="3"/>
</dbReference>
<dbReference type="PROSITE" id="PS00710">
    <property type="entry name" value="PGM_PMM"/>
    <property type="match status" value="1"/>
</dbReference>
<keyword evidence="6" id="KW-0413">Isomerase</keyword>
<evidence type="ECO:0000256" key="1">
    <source>
        <dbReference type="ARBA" id="ARBA00001946"/>
    </source>
</evidence>
<dbReference type="CDD" id="cd03089">
    <property type="entry name" value="PMM_PGM"/>
    <property type="match status" value="1"/>
</dbReference>
<comment type="cofactor">
    <cofactor evidence="1">
        <name>Mg(2+)</name>
        <dbReference type="ChEBI" id="CHEBI:18420"/>
    </cofactor>
</comment>
<dbReference type="InterPro" id="IPR005841">
    <property type="entry name" value="Alpha-D-phosphohexomutase_SF"/>
</dbReference>
<dbReference type="InterPro" id="IPR016066">
    <property type="entry name" value="A-D-PHexomutase_CS"/>
</dbReference>
<evidence type="ECO:0000256" key="5">
    <source>
        <dbReference type="ARBA" id="ARBA00022842"/>
    </source>
</evidence>
<dbReference type="InterPro" id="IPR016055">
    <property type="entry name" value="A-D-PHexomutase_a/b/a-I/II/III"/>
</dbReference>
<dbReference type="InterPro" id="IPR005844">
    <property type="entry name" value="A-D-PHexomutase_a/b/a-I"/>
</dbReference>
<dbReference type="Pfam" id="PF02880">
    <property type="entry name" value="PGM_PMM_III"/>
    <property type="match status" value="1"/>
</dbReference>
<comment type="similarity">
    <text evidence="2 7">Belongs to the phosphohexose mutase family.</text>
</comment>
<evidence type="ECO:0000259" key="8">
    <source>
        <dbReference type="Pfam" id="PF00408"/>
    </source>
</evidence>
<evidence type="ECO:0000313" key="12">
    <source>
        <dbReference type="EMBL" id="KKR91000.1"/>
    </source>
</evidence>
<accession>A0A0G0X2Y6</accession>
<dbReference type="PANTHER" id="PTHR43771">
    <property type="entry name" value="PHOSPHOMANNOMUTASE"/>
    <property type="match status" value="1"/>
</dbReference>